<name>A0A1N7N0M6_9RHOB</name>
<dbReference type="RefSeq" id="WP_076448257.1">
    <property type="nucleotide sequence ID" value="NZ_FTOQ01000006.1"/>
</dbReference>
<keyword evidence="2" id="KW-0503">Monooxygenase</keyword>
<protein>
    <submittedName>
        <fullName evidence="2">Antibiotic biosynthesis monooxygenase</fullName>
    </submittedName>
</protein>
<feature type="domain" description="ABM" evidence="1">
    <location>
        <begin position="2"/>
        <end position="93"/>
    </location>
</feature>
<dbReference type="OrthoDB" id="582415at2"/>
<dbReference type="Proteomes" id="UP000186684">
    <property type="component" value="Unassembled WGS sequence"/>
</dbReference>
<dbReference type="GO" id="GO:0004497">
    <property type="term" value="F:monooxygenase activity"/>
    <property type="evidence" value="ECO:0007669"/>
    <property type="project" value="UniProtKB-KW"/>
</dbReference>
<organism evidence="2 3">
    <name type="scientific">Roseivivax lentus</name>
    <dbReference type="NCBI Taxonomy" id="633194"/>
    <lineage>
        <taxon>Bacteria</taxon>
        <taxon>Pseudomonadati</taxon>
        <taxon>Pseudomonadota</taxon>
        <taxon>Alphaproteobacteria</taxon>
        <taxon>Rhodobacterales</taxon>
        <taxon>Roseobacteraceae</taxon>
        <taxon>Roseivivax</taxon>
    </lineage>
</organism>
<evidence type="ECO:0000313" key="2">
    <source>
        <dbReference type="EMBL" id="SIS91669.1"/>
    </source>
</evidence>
<dbReference type="Pfam" id="PF03992">
    <property type="entry name" value="ABM"/>
    <property type="match status" value="1"/>
</dbReference>
<keyword evidence="3" id="KW-1185">Reference proteome</keyword>
<evidence type="ECO:0000313" key="3">
    <source>
        <dbReference type="Proteomes" id="UP000186684"/>
    </source>
</evidence>
<dbReference type="InterPro" id="IPR007138">
    <property type="entry name" value="ABM_dom"/>
</dbReference>
<proteinExistence type="predicted"/>
<accession>A0A1N7N0M6</accession>
<sequence length="96" mass="10930">MITRIYRVRIKPELRAEFEPLFRTVARSSVARFAGCTQVTVGGPTEAEPDDYAMISVWDSEASLGEFAGSDWTIAHIPEGMEKFVAECWVHHFRHM</sequence>
<dbReference type="PROSITE" id="PS51725">
    <property type="entry name" value="ABM"/>
    <property type="match status" value="1"/>
</dbReference>
<keyword evidence="2" id="KW-0560">Oxidoreductase</keyword>
<dbReference type="SUPFAM" id="SSF54909">
    <property type="entry name" value="Dimeric alpha+beta barrel"/>
    <property type="match status" value="1"/>
</dbReference>
<dbReference type="Gene3D" id="3.30.70.100">
    <property type="match status" value="1"/>
</dbReference>
<reference evidence="3" key="1">
    <citation type="submission" date="2017-01" db="EMBL/GenBank/DDBJ databases">
        <authorList>
            <person name="Varghese N."/>
            <person name="Submissions S."/>
        </authorList>
    </citation>
    <scope>NUCLEOTIDE SEQUENCE [LARGE SCALE GENOMIC DNA]</scope>
    <source>
        <strain evidence="3">DSM 29430</strain>
    </source>
</reference>
<dbReference type="STRING" id="633194.SAMN05421759_10699"/>
<gene>
    <name evidence="2" type="ORF">SAMN05421759_10699</name>
</gene>
<dbReference type="EMBL" id="FTOQ01000006">
    <property type="protein sequence ID" value="SIS91669.1"/>
    <property type="molecule type" value="Genomic_DNA"/>
</dbReference>
<dbReference type="InterPro" id="IPR011008">
    <property type="entry name" value="Dimeric_a/b-barrel"/>
</dbReference>
<evidence type="ECO:0000259" key="1">
    <source>
        <dbReference type="PROSITE" id="PS51725"/>
    </source>
</evidence>
<dbReference type="AlphaFoldDB" id="A0A1N7N0M6"/>